<comment type="caution">
    <text evidence="1">The sequence shown here is derived from an EMBL/GenBank/DDBJ whole genome shotgun (WGS) entry which is preliminary data.</text>
</comment>
<gene>
    <name evidence="1" type="ORF">F2Q70_00022845</name>
</gene>
<evidence type="ECO:0000313" key="1">
    <source>
        <dbReference type="EMBL" id="KAF2548395.1"/>
    </source>
</evidence>
<dbReference type="EMBL" id="QGKY02001925">
    <property type="protein sequence ID" value="KAF2548395.1"/>
    <property type="molecule type" value="Genomic_DNA"/>
</dbReference>
<protein>
    <submittedName>
        <fullName evidence="1">Uncharacterized protein</fullName>
    </submittedName>
</protein>
<reference evidence="1" key="1">
    <citation type="submission" date="2019-12" db="EMBL/GenBank/DDBJ databases">
        <title>Genome sequencing and annotation of Brassica cretica.</title>
        <authorList>
            <person name="Studholme D.J."/>
            <person name="Sarris P.F."/>
        </authorList>
    </citation>
    <scope>NUCLEOTIDE SEQUENCE</scope>
    <source>
        <strain evidence="1">PFS-102/07</strain>
        <tissue evidence="1">Leaf</tissue>
    </source>
</reference>
<sequence>MPAEFALELSIFSIPEGVWKIMAMYTSWNQEISRILFLLQCSLGFTADLVRVRTFGVDQHLYDVVDRHSQRNRFQLESIALALVHMQVVDWSFMRSIKKLMPEMGSELHSSGVHRGLVNTLDMP</sequence>
<name>A0A8S9GQ55_BRACR</name>
<proteinExistence type="predicted"/>
<dbReference type="AlphaFoldDB" id="A0A8S9GQ55"/>
<organism evidence="1">
    <name type="scientific">Brassica cretica</name>
    <name type="common">Mustard</name>
    <dbReference type="NCBI Taxonomy" id="69181"/>
    <lineage>
        <taxon>Eukaryota</taxon>
        <taxon>Viridiplantae</taxon>
        <taxon>Streptophyta</taxon>
        <taxon>Embryophyta</taxon>
        <taxon>Tracheophyta</taxon>
        <taxon>Spermatophyta</taxon>
        <taxon>Magnoliopsida</taxon>
        <taxon>eudicotyledons</taxon>
        <taxon>Gunneridae</taxon>
        <taxon>Pentapetalae</taxon>
        <taxon>rosids</taxon>
        <taxon>malvids</taxon>
        <taxon>Brassicales</taxon>
        <taxon>Brassicaceae</taxon>
        <taxon>Brassiceae</taxon>
        <taxon>Brassica</taxon>
    </lineage>
</organism>
<accession>A0A8S9GQ55</accession>